<gene>
    <name evidence="1" type="ORF">AV530_008644</name>
</gene>
<accession>A0A1V4L0T4</accession>
<evidence type="ECO:0000313" key="1">
    <source>
        <dbReference type="EMBL" id="OPJ90454.1"/>
    </source>
</evidence>
<protein>
    <submittedName>
        <fullName evidence="1">Uncharacterized protein</fullName>
    </submittedName>
</protein>
<comment type="caution">
    <text evidence="1">The sequence shown here is derived from an EMBL/GenBank/DDBJ whole genome shotgun (WGS) entry which is preliminary data.</text>
</comment>
<dbReference type="EMBL" id="LSYS01000242">
    <property type="protein sequence ID" value="OPJ90454.1"/>
    <property type="molecule type" value="Genomic_DNA"/>
</dbReference>
<reference evidence="1 2" key="1">
    <citation type="submission" date="2016-02" db="EMBL/GenBank/DDBJ databases">
        <title>Band-tailed pigeon sequencing and assembly.</title>
        <authorList>
            <person name="Soares A.E."/>
            <person name="Novak B.J."/>
            <person name="Rice E.S."/>
            <person name="O'Connell B."/>
            <person name="Chang D."/>
            <person name="Weber S."/>
            <person name="Shapiro B."/>
        </authorList>
    </citation>
    <scope>NUCLEOTIDE SEQUENCE [LARGE SCALE GENOMIC DNA]</scope>
    <source>
        <strain evidence="1">BTP2013</strain>
        <tissue evidence="1">Blood</tissue>
    </source>
</reference>
<dbReference type="AlphaFoldDB" id="A0A1V4L0T4"/>
<evidence type="ECO:0000313" key="2">
    <source>
        <dbReference type="Proteomes" id="UP000190648"/>
    </source>
</evidence>
<proteinExistence type="predicted"/>
<organism evidence="1 2">
    <name type="scientific">Patagioenas fasciata monilis</name>
    <dbReference type="NCBI Taxonomy" id="372326"/>
    <lineage>
        <taxon>Eukaryota</taxon>
        <taxon>Metazoa</taxon>
        <taxon>Chordata</taxon>
        <taxon>Craniata</taxon>
        <taxon>Vertebrata</taxon>
        <taxon>Euteleostomi</taxon>
        <taxon>Archelosauria</taxon>
        <taxon>Archosauria</taxon>
        <taxon>Dinosauria</taxon>
        <taxon>Saurischia</taxon>
        <taxon>Theropoda</taxon>
        <taxon>Coelurosauria</taxon>
        <taxon>Aves</taxon>
        <taxon>Neognathae</taxon>
        <taxon>Neoaves</taxon>
        <taxon>Columbimorphae</taxon>
        <taxon>Columbiformes</taxon>
        <taxon>Columbidae</taxon>
        <taxon>Patagioenas</taxon>
    </lineage>
</organism>
<name>A0A1V4L0T4_PATFA</name>
<keyword evidence="2" id="KW-1185">Reference proteome</keyword>
<dbReference type="Proteomes" id="UP000190648">
    <property type="component" value="Unassembled WGS sequence"/>
</dbReference>
<sequence>MHHANLKKLGQEGFGQFLQPYIFLMIIVLASQRSPTEIVVGSFFTECGSVWHSYIGREANLRRETEKSSLPGEGEARFICFEKVML</sequence>